<feature type="domain" description="HTH crp-type" evidence="5">
    <location>
        <begin position="172"/>
        <end position="245"/>
    </location>
</feature>
<evidence type="ECO:0000256" key="1">
    <source>
        <dbReference type="ARBA" id="ARBA00023015"/>
    </source>
</evidence>
<keyword evidence="7" id="KW-1185">Reference proteome</keyword>
<dbReference type="SUPFAM" id="SSF51206">
    <property type="entry name" value="cAMP-binding domain-like"/>
    <property type="match status" value="1"/>
</dbReference>
<feature type="domain" description="Cyclic nucleotide-binding" evidence="4">
    <location>
        <begin position="38"/>
        <end position="140"/>
    </location>
</feature>
<comment type="caution">
    <text evidence="6">The sequence shown here is derived from an EMBL/GenBank/DDBJ whole genome shotgun (WGS) entry which is preliminary data.</text>
</comment>
<dbReference type="SMART" id="SM00100">
    <property type="entry name" value="cNMP"/>
    <property type="match status" value="1"/>
</dbReference>
<evidence type="ECO:0000259" key="4">
    <source>
        <dbReference type="PROSITE" id="PS50042"/>
    </source>
</evidence>
<dbReference type="InterPro" id="IPR036388">
    <property type="entry name" value="WH-like_DNA-bd_sf"/>
</dbReference>
<dbReference type="GO" id="GO:0005829">
    <property type="term" value="C:cytosol"/>
    <property type="evidence" value="ECO:0007669"/>
    <property type="project" value="TreeGrafter"/>
</dbReference>
<dbReference type="InterPro" id="IPR050397">
    <property type="entry name" value="Env_Response_Regulators"/>
</dbReference>
<evidence type="ECO:0000313" key="6">
    <source>
        <dbReference type="EMBL" id="PLW86527.1"/>
    </source>
</evidence>
<keyword evidence="1" id="KW-0805">Transcription regulation</keyword>
<dbReference type="Proteomes" id="UP000235162">
    <property type="component" value="Unassembled WGS sequence"/>
</dbReference>
<dbReference type="EMBL" id="PKUR01000002">
    <property type="protein sequence ID" value="PLW86527.1"/>
    <property type="molecule type" value="Genomic_DNA"/>
</dbReference>
<dbReference type="InterPro" id="IPR018490">
    <property type="entry name" value="cNMP-bd_dom_sf"/>
</dbReference>
<reference evidence="6 7" key="1">
    <citation type="submission" date="2018-01" db="EMBL/GenBank/DDBJ databases">
        <title>The draft genome sequence of Halioglobus japonicus S1-36.</title>
        <authorList>
            <person name="Du Z.-J."/>
            <person name="Shi M.-J."/>
        </authorList>
    </citation>
    <scope>NUCLEOTIDE SEQUENCE [LARGE SCALE GENOMIC DNA]</scope>
    <source>
        <strain evidence="6 7">S1-36</strain>
    </source>
</reference>
<dbReference type="Pfam" id="PF00027">
    <property type="entry name" value="cNMP_binding"/>
    <property type="match status" value="1"/>
</dbReference>
<dbReference type="KEGG" id="hja:BST95_09930"/>
<dbReference type="InterPro" id="IPR014710">
    <property type="entry name" value="RmlC-like_jellyroll"/>
</dbReference>
<evidence type="ECO:0000259" key="5">
    <source>
        <dbReference type="PROSITE" id="PS51063"/>
    </source>
</evidence>
<evidence type="ECO:0000256" key="3">
    <source>
        <dbReference type="ARBA" id="ARBA00023163"/>
    </source>
</evidence>
<dbReference type="InterPro" id="IPR036390">
    <property type="entry name" value="WH_DNA-bd_sf"/>
</dbReference>
<dbReference type="PANTHER" id="PTHR24567">
    <property type="entry name" value="CRP FAMILY TRANSCRIPTIONAL REGULATORY PROTEIN"/>
    <property type="match status" value="1"/>
</dbReference>
<dbReference type="InterPro" id="IPR000595">
    <property type="entry name" value="cNMP-bd_dom"/>
</dbReference>
<dbReference type="AlphaFoldDB" id="A0AAP8MFD4"/>
<dbReference type="Gene3D" id="1.10.10.10">
    <property type="entry name" value="Winged helix-like DNA-binding domain superfamily/Winged helix DNA-binding domain"/>
    <property type="match status" value="1"/>
</dbReference>
<dbReference type="PANTHER" id="PTHR24567:SF74">
    <property type="entry name" value="HTH-TYPE TRANSCRIPTIONAL REGULATOR ARCR"/>
    <property type="match status" value="1"/>
</dbReference>
<dbReference type="GO" id="GO:0003677">
    <property type="term" value="F:DNA binding"/>
    <property type="evidence" value="ECO:0007669"/>
    <property type="project" value="UniProtKB-KW"/>
</dbReference>
<dbReference type="CDD" id="cd00038">
    <property type="entry name" value="CAP_ED"/>
    <property type="match status" value="1"/>
</dbReference>
<organism evidence="6 7">
    <name type="scientific">Halioglobus japonicus</name>
    <dbReference type="NCBI Taxonomy" id="930805"/>
    <lineage>
        <taxon>Bacteria</taxon>
        <taxon>Pseudomonadati</taxon>
        <taxon>Pseudomonadota</taxon>
        <taxon>Gammaproteobacteria</taxon>
        <taxon>Cellvibrionales</taxon>
        <taxon>Halieaceae</taxon>
        <taxon>Halioglobus</taxon>
    </lineage>
</organism>
<accession>A0AAP8MFD4</accession>
<sequence length="255" mass="28794">MALLPWPRQPSLGLNVTAANSGQCDNREPLELVRHSPWFQGLPEEALETLASTAQFRDMTQGQYIYEQGVPTTEVFCIVSGRVRVSLMSPNGQEFALVEREPGTWFGEPGLVSDEGRVIEAKVIDSTRLLVIPRDTVLRVGAQHPLMYENLFRYSLGILRGLHELIGGILFYPLKARVAGRLLHLCEEHGVAQDEGVLVEIKVSQNDFARLALGSRQRVNRVFRDWVSRGLIEHRGDHVWVRDLDELEAEIDLFD</sequence>
<gene>
    <name evidence="6" type="ORF">C0029_08965</name>
</gene>
<evidence type="ECO:0000313" key="7">
    <source>
        <dbReference type="Proteomes" id="UP000235162"/>
    </source>
</evidence>
<proteinExistence type="predicted"/>
<dbReference type="GO" id="GO:0003700">
    <property type="term" value="F:DNA-binding transcription factor activity"/>
    <property type="evidence" value="ECO:0007669"/>
    <property type="project" value="TreeGrafter"/>
</dbReference>
<evidence type="ECO:0000256" key="2">
    <source>
        <dbReference type="ARBA" id="ARBA00023125"/>
    </source>
</evidence>
<dbReference type="InterPro" id="IPR012318">
    <property type="entry name" value="HTH_CRP"/>
</dbReference>
<name>A0AAP8MFD4_9GAMM</name>
<keyword evidence="3" id="KW-0804">Transcription</keyword>
<dbReference type="Gene3D" id="2.60.120.10">
    <property type="entry name" value="Jelly Rolls"/>
    <property type="match status" value="1"/>
</dbReference>
<dbReference type="SUPFAM" id="SSF46785">
    <property type="entry name" value="Winged helix' DNA-binding domain"/>
    <property type="match status" value="1"/>
</dbReference>
<dbReference type="Pfam" id="PF13545">
    <property type="entry name" value="HTH_Crp_2"/>
    <property type="match status" value="1"/>
</dbReference>
<dbReference type="PROSITE" id="PS50042">
    <property type="entry name" value="CNMP_BINDING_3"/>
    <property type="match status" value="1"/>
</dbReference>
<dbReference type="PROSITE" id="PS51063">
    <property type="entry name" value="HTH_CRP_2"/>
    <property type="match status" value="1"/>
</dbReference>
<protein>
    <submittedName>
        <fullName evidence="6">Crp/Fnr family transcriptional regulator</fullName>
    </submittedName>
</protein>
<keyword evidence="2" id="KW-0238">DNA-binding</keyword>